<keyword evidence="8" id="KW-0969">Cilium</keyword>
<reference evidence="8" key="1">
    <citation type="submission" date="2012-03" db="EMBL/GenBank/DDBJ databases">
        <title>Functional metagenomics reveals considerable lignocellulase gene clusters in the gut microbiome of a wood-feeding higher termite.</title>
        <authorList>
            <person name="Liu N."/>
        </authorList>
    </citation>
    <scope>NUCLEOTIDE SEQUENCE</scope>
</reference>
<protein>
    <recommendedName>
        <fullName evidence="3 6">Flagellar basal body rod protein FlgB</fullName>
    </recommendedName>
</protein>
<evidence type="ECO:0000313" key="8">
    <source>
        <dbReference type="EMBL" id="AGS52961.1"/>
    </source>
</evidence>
<proteinExistence type="inferred from homology"/>
<dbReference type="GO" id="GO:0071973">
    <property type="term" value="P:bacterial-type flagellum-dependent cell motility"/>
    <property type="evidence" value="ECO:0007669"/>
    <property type="project" value="InterPro"/>
</dbReference>
<organism evidence="8">
    <name type="scientific">uncultured bacterium contig00028</name>
    <dbReference type="NCBI Taxonomy" id="1181517"/>
    <lineage>
        <taxon>Bacteria</taxon>
        <taxon>environmental samples</taxon>
    </lineage>
</organism>
<evidence type="ECO:0000256" key="3">
    <source>
        <dbReference type="ARBA" id="ARBA00014376"/>
    </source>
</evidence>
<accession>A0A806KM28</accession>
<dbReference type="NCBIfam" id="TIGR01396">
    <property type="entry name" value="FlgB"/>
    <property type="match status" value="1"/>
</dbReference>
<evidence type="ECO:0000259" key="7">
    <source>
        <dbReference type="Pfam" id="PF00460"/>
    </source>
</evidence>
<evidence type="ECO:0000256" key="5">
    <source>
        <dbReference type="ARBA" id="ARBA00024934"/>
    </source>
</evidence>
<dbReference type="Pfam" id="PF00460">
    <property type="entry name" value="Flg_bb_rod"/>
    <property type="match status" value="1"/>
</dbReference>
<comment type="subunit">
    <text evidence="6">The basal body constitutes a major portion of the flagellar organelle and consists of a number of rings mounted on a central rod.</text>
</comment>
<evidence type="ECO:0000256" key="2">
    <source>
        <dbReference type="ARBA" id="ARBA00009677"/>
    </source>
</evidence>
<keyword evidence="8" id="KW-0966">Cell projection</keyword>
<dbReference type="InterPro" id="IPR006300">
    <property type="entry name" value="FlgB"/>
</dbReference>
<evidence type="ECO:0000256" key="6">
    <source>
        <dbReference type="PIRNR" id="PIRNR002889"/>
    </source>
</evidence>
<dbReference type="InterPro" id="IPR019776">
    <property type="entry name" value="Flagellar_basal_body_rod_CS"/>
</dbReference>
<dbReference type="PROSITE" id="PS00588">
    <property type="entry name" value="FLAGELLA_BB_ROD"/>
    <property type="match status" value="1"/>
</dbReference>
<feature type="domain" description="Flagellar basal body rod protein N-terminal" evidence="7">
    <location>
        <begin position="25"/>
        <end position="49"/>
    </location>
</feature>
<dbReference type="EMBL" id="JQ844217">
    <property type="protein sequence ID" value="AGS52961.1"/>
    <property type="molecule type" value="Genomic_DNA"/>
</dbReference>
<comment type="similarity">
    <text evidence="2 6">Belongs to the flagella basal body rod proteins family.</text>
</comment>
<dbReference type="PIRSF" id="PIRSF002889">
    <property type="entry name" value="Rod_FlgB"/>
    <property type="match status" value="1"/>
</dbReference>
<dbReference type="AlphaFoldDB" id="A0A806KM28"/>
<sequence length="145" mass="16409">MSDTLITATRNKLFGGDTRQLVYKALDANAMRGRAIANNIANAETPGYKRVEVNFEEQVRAALNRHVEGQTTHENHIELGRKASIRRVEAYTFHPDFDETNPSELNNVDIDIENAKMAENQIQHNYNMQFASFGKIQAAIKGQVY</sequence>
<comment type="subcellular location">
    <subcellularLocation>
        <location evidence="1 6">Bacterial flagellum basal body</location>
    </subcellularLocation>
</comment>
<keyword evidence="8" id="KW-0282">Flagellum</keyword>
<comment type="function">
    <text evidence="5 6">Structural component of flagellum, the bacterial motility apparatus. Part of the rod structure of flagellar basal body.</text>
</comment>
<evidence type="ECO:0000256" key="4">
    <source>
        <dbReference type="ARBA" id="ARBA00023143"/>
    </source>
</evidence>
<keyword evidence="4 6" id="KW-0975">Bacterial flagellum</keyword>
<dbReference type="GO" id="GO:0030694">
    <property type="term" value="C:bacterial-type flagellum basal body, rod"/>
    <property type="evidence" value="ECO:0007669"/>
    <property type="project" value="InterPro"/>
</dbReference>
<evidence type="ECO:0000256" key="1">
    <source>
        <dbReference type="ARBA" id="ARBA00004117"/>
    </source>
</evidence>
<name>A0A806KM28_9BACT</name>
<dbReference type="InterPro" id="IPR001444">
    <property type="entry name" value="Flag_bb_rod_N"/>
</dbReference>